<dbReference type="RefSeq" id="WP_138950449.1">
    <property type="nucleotide sequence ID" value="NZ_CP040749.1"/>
</dbReference>
<feature type="chain" id="PRO_5023048333" evidence="1">
    <location>
        <begin position="25"/>
        <end position="252"/>
    </location>
</feature>
<evidence type="ECO:0000313" key="3">
    <source>
        <dbReference type="EMBL" id="QCX39601.1"/>
    </source>
</evidence>
<sequence length="252" mass="28030">MKNKNLKTILVLTILFLGLHNANAQSETRTVEPFDKVVVSPHIAVTFVQGETESVQIETISVDTNKLNIEVKGKTLRIYLEGAKEVTENEKYYKNGEKRTRSLYNGTIVTATVTYKYIDELSLRGEEKFTCKSPIDQKDFTLKVYGESEITIDNVNLKSLQTTMYGESYIVINEGSIDRQKITGYGEAKTNTLGVISNSTKITAYGEGSYRVNVSEELKVTAYGETVVAYKGNPNVKKGIVIGEATIQKIAE</sequence>
<dbReference type="EMBL" id="CP040749">
    <property type="protein sequence ID" value="QCX39601.1"/>
    <property type="molecule type" value="Genomic_DNA"/>
</dbReference>
<dbReference type="Pfam" id="PF10988">
    <property type="entry name" value="DUF2807"/>
    <property type="match status" value="1"/>
</dbReference>
<dbReference type="InterPro" id="IPR021255">
    <property type="entry name" value="DUF2807"/>
</dbReference>
<dbReference type="Proteomes" id="UP000306229">
    <property type="component" value="Chromosome"/>
</dbReference>
<gene>
    <name evidence="3" type="ORF">FF125_14540</name>
</gene>
<name>A0A5B7TWE8_9FLAO</name>
<accession>A0A5B7TWE8</accession>
<evidence type="ECO:0000259" key="2">
    <source>
        <dbReference type="Pfam" id="PF10988"/>
    </source>
</evidence>
<proteinExistence type="predicted"/>
<dbReference type="KEGG" id="fbe:FF125_14540"/>
<protein>
    <submittedName>
        <fullName evidence="3">DUF2807 domain-containing protein</fullName>
    </submittedName>
</protein>
<dbReference type="OrthoDB" id="943856at2"/>
<dbReference type="Gene3D" id="2.160.20.120">
    <property type="match status" value="1"/>
</dbReference>
<feature type="signal peptide" evidence="1">
    <location>
        <begin position="1"/>
        <end position="24"/>
    </location>
</feature>
<evidence type="ECO:0000313" key="4">
    <source>
        <dbReference type="Proteomes" id="UP000306229"/>
    </source>
</evidence>
<keyword evidence="1" id="KW-0732">Signal</keyword>
<organism evidence="3 4">
    <name type="scientific">Aureibaculum algae</name>
    <dbReference type="NCBI Taxonomy" id="2584122"/>
    <lineage>
        <taxon>Bacteria</taxon>
        <taxon>Pseudomonadati</taxon>
        <taxon>Bacteroidota</taxon>
        <taxon>Flavobacteriia</taxon>
        <taxon>Flavobacteriales</taxon>
        <taxon>Flavobacteriaceae</taxon>
        <taxon>Aureibaculum</taxon>
    </lineage>
</organism>
<evidence type="ECO:0000256" key="1">
    <source>
        <dbReference type="SAM" id="SignalP"/>
    </source>
</evidence>
<reference evidence="3 4" key="1">
    <citation type="submission" date="2019-05" db="EMBL/GenBank/DDBJ databases">
        <title>Algicella ahnfeltiae gen. nov., sp. nov., a novel marine bacterium of the family Flavobacteriaceae isolated from a red alga.</title>
        <authorList>
            <person name="Nedashkovskaya O.I."/>
            <person name="Kukhlevskiy A.D."/>
            <person name="Kim S.-G."/>
            <person name="Zhukova N.V."/>
            <person name="Mikhailov V.V."/>
        </authorList>
    </citation>
    <scope>NUCLEOTIDE SEQUENCE [LARGE SCALE GENOMIC DNA]</scope>
    <source>
        <strain evidence="3 4">10Alg115</strain>
    </source>
</reference>
<feature type="domain" description="Putative auto-transporter adhesin head GIN" evidence="2">
    <location>
        <begin position="33"/>
        <end position="234"/>
    </location>
</feature>
<dbReference type="AlphaFoldDB" id="A0A5B7TWE8"/>
<keyword evidence="4" id="KW-1185">Reference proteome</keyword>